<dbReference type="InterPro" id="IPR011990">
    <property type="entry name" value="TPR-like_helical_dom_sf"/>
</dbReference>
<sequence length="267" mass="27604">MSMSLSSSPSSASAPPYSCAKASYCLQQAQAAKAAGNAALQAGNPRGASFEYKKVYLYLAEFLPSDVAQSASPAALGYANCGASDAGGNSGLVHMLQQQQRRKRPTNVEAAAETGSGLSASPSAEAALQKLQAEMTQLYATALNNLALAHMKVGRYHEGVKCATAVLEQPALRAALDAGAQGCTSARFSDTPAGKALLRRASCHVKLSNWALAEEDIRSLTAASGGGTPDGGCDVLDVAVMQLAQAVAQGRQAEAAKEKEMMQRMFT</sequence>
<dbReference type="SMR" id="A0A836H8H2"/>
<dbReference type="Proteomes" id="UP000674143">
    <property type="component" value="Unassembled WGS sequence"/>
</dbReference>
<protein>
    <submittedName>
        <fullName evidence="2">Uncharacterized protein</fullName>
    </submittedName>
</protein>
<organism evidence="2 3">
    <name type="scientific">Leishmania orientalis</name>
    <dbReference type="NCBI Taxonomy" id="2249476"/>
    <lineage>
        <taxon>Eukaryota</taxon>
        <taxon>Discoba</taxon>
        <taxon>Euglenozoa</taxon>
        <taxon>Kinetoplastea</taxon>
        <taxon>Metakinetoplastina</taxon>
        <taxon>Trypanosomatida</taxon>
        <taxon>Trypanosomatidae</taxon>
        <taxon>Leishmaniinae</taxon>
        <taxon>Leishmania</taxon>
    </lineage>
</organism>
<proteinExistence type="predicted"/>
<dbReference type="InterPro" id="IPR050754">
    <property type="entry name" value="FKBP4/5/8-like"/>
</dbReference>
<evidence type="ECO:0000256" key="1">
    <source>
        <dbReference type="SAM" id="MobiDB-lite"/>
    </source>
</evidence>
<reference evidence="3" key="2">
    <citation type="journal article" date="2021" name="Sci. Data">
        <title>Chromosome-scale genome sequencing, assembly and annotation of six genomes from subfamily Leishmaniinae.</title>
        <authorList>
            <person name="Almutairi H."/>
            <person name="Urbaniak M.D."/>
            <person name="Bates M.D."/>
            <person name="Jariyapan N."/>
            <person name="Kwakye-Nuako G."/>
            <person name="Thomaz Soccol V."/>
            <person name="Al-Salem W.S."/>
            <person name="Dillon R.J."/>
            <person name="Bates P.A."/>
            <person name="Gatherer D."/>
        </authorList>
    </citation>
    <scope>NUCLEOTIDE SEQUENCE [LARGE SCALE GENOMIC DNA]</scope>
</reference>
<dbReference type="AlphaFoldDB" id="A0A836H8H2"/>
<dbReference type="GeneID" id="92363298"/>
<dbReference type="PANTHER" id="PTHR46512">
    <property type="entry name" value="PEPTIDYLPROLYL ISOMERASE"/>
    <property type="match status" value="1"/>
</dbReference>
<feature type="region of interest" description="Disordered" evidence="1">
    <location>
        <begin position="95"/>
        <end position="121"/>
    </location>
</feature>
<evidence type="ECO:0000313" key="3">
    <source>
        <dbReference type="Proteomes" id="UP000674143"/>
    </source>
</evidence>
<accession>A0A836H8H2</accession>
<gene>
    <name evidence="2" type="ORF">LSCM4_07477</name>
</gene>
<comment type="caution">
    <text evidence="2">The sequence shown here is derived from an EMBL/GenBank/DDBJ whole genome shotgun (WGS) entry which is preliminary data.</text>
</comment>
<reference evidence="3" key="1">
    <citation type="journal article" date="2021" name="Microbiol. Resour. Announc.">
        <title>LGAAP: Leishmaniinae Genome Assembly and Annotation Pipeline.</title>
        <authorList>
            <person name="Almutairi H."/>
            <person name="Urbaniak M.D."/>
            <person name="Bates M.D."/>
            <person name="Jariyapan N."/>
            <person name="Kwakye-Nuako G."/>
            <person name="Thomaz-Soccol V."/>
            <person name="Al-Salem W.S."/>
            <person name="Dillon R.J."/>
            <person name="Bates P.A."/>
            <person name="Gatherer D."/>
        </authorList>
    </citation>
    <scope>NUCLEOTIDE SEQUENCE [LARGE SCALE GENOMIC DNA]</scope>
</reference>
<dbReference type="KEGG" id="loi:92363298"/>
<evidence type="ECO:0000313" key="2">
    <source>
        <dbReference type="EMBL" id="KAG5487799.1"/>
    </source>
</evidence>
<keyword evidence="3" id="KW-1185">Reference proteome</keyword>
<dbReference type="Gene3D" id="1.25.40.10">
    <property type="entry name" value="Tetratricopeptide repeat domain"/>
    <property type="match status" value="1"/>
</dbReference>
<dbReference type="RefSeq" id="XP_067065996.1">
    <property type="nucleotide sequence ID" value="XM_067209364.1"/>
</dbReference>
<dbReference type="EMBL" id="JAFHLR010000004">
    <property type="protein sequence ID" value="KAG5487799.1"/>
    <property type="molecule type" value="Genomic_DNA"/>
</dbReference>
<dbReference type="SUPFAM" id="SSF48452">
    <property type="entry name" value="TPR-like"/>
    <property type="match status" value="1"/>
</dbReference>
<name>A0A836H8H2_9TRYP</name>